<keyword evidence="2 9" id="KW-0813">Transport</keyword>
<evidence type="ECO:0000256" key="9">
    <source>
        <dbReference type="RuleBase" id="RU365028"/>
    </source>
</evidence>
<comment type="similarity">
    <text evidence="9">Belongs to the Ca(2+):cation antiporter (CaCA) (TC 2.A.19) family.</text>
</comment>
<dbReference type="Pfam" id="PF01699">
    <property type="entry name" value="Na_Ca_ex"/>
    <property type="match status" value="2"/>
</dbReference>
<dbReference type="HOGENOM" id="CLU_008721_2_2_9"/>
<reference evidence="12" key="2">
    <citation type="submission" date="2011-06" db="EMBL/GenBank/DDBJ databases">
        <title>The complete genome sequence of Alicyclobacillus acidocaldarius sp. Tc-4-1.</title>
        <authorList>
            <person name="Chen Y."/>
            <person name="He Y."/>
            <person name="Dong Z."/>
            <person name="Hu S."/>
        </authorList>
    </citation>
    <scope>NUCLEOTIDE SEQUENCE [LARGE SCALE GENOMIC DNA]</scope>
    <source>
        <strain evidence="12">Tc-4-1</strain>
    </source>
</reference>
<dbReference type="GO" id="GO:0012505">
    <property type="term" value="C:endomembrane system"/>
    <property type="evidence" value="ECO:0007669"/>
    <property type="project" value="UniProtKB-SubCell"/>
</dbReference>
<dbReference type="Proteomes" id="UP000000292">
    <property type="component" value="Chromosome"/>
</dbReference>
<keyword evidence="9" id="KW-0050">Antiport</keyword>
<evidence type="ECO:0000256" key="8">
    <source>
        <dbReference type="ARBA" id="ARBA00023136"/>
    </source>
</evidence>
<evidence type="ECO:0000256" key="5">
    <source>
        <dbReference type="ARBA" id="ARBA00022837"/>
    </source>
</evidence>
<feature type="transmembrane region" description="Helical" evidence="9">
    <location>
        <begin position="104"/>
        <end position="122"/>
    </location>
</feature>
<feature type="transmembrane region" description="Helical" evidence="9">
    <location>
        <begin position="315"/>
        <end position="334"/>
    </location>
</feature>
<dbReference type="InterPro" id="IPR004837">
    <property type="entry name" value="NaCa_Exmemb"/>
</dbReference>
<evidence type="ECO:0000256" key="6">
    <source>
        <dbReference type="ARBA" id="ARBA00022989"/>
    </source>
</evidence>
<dbReference type="eggNOG" id="COG0387">
    <property type="taxonomic scope" value="Bacteria"/>
</dbReference>
<feature type="domain" description="Sodium/calcium exchanger membrane region" evidence="10">
    <location>
        <begin position="216"/>
        <end position="357"/>
    </location>
</feature>
<comment type="function">
    <text evidence="9">Ca(+)/H(+) antiporter that extrudes calcium in exchange for external protons.</text>
</comment>
<dbReference type="NCBIfam" id="TIGR00378">
    <property type="entry name" value="cax"/>
    <property type="match status" value="1"/>
</dbReference>
<evidence type="ECO:0000256" key="7">
    <source>
        <dbReference type="ARBA" id="ARBA00023065"/>
    </source>
</evidence>
<evidence type="ECO:0000313" key="12">
    <source>
        <dbReference type="Proteomes" id="UP000000292"/>
    </source>
</evidence>
<protein>
    <recommendedName>
        <fullName evidence="9">Ca(2+)/H(+) antiporter</fullName>
    </recommendedName>
</protein>
<accession>F8IE40</accession>
<dbReference type="PANTHER" id="PTHR31503">
    <property type="entry name" value="VACUOLAR CALCIUM ION TRANSPORTER"/>
    <property type="match status" value="1"/>
</dbReference>
<dbReference type="KEGG" id="aad:TC41_1968"/>
<feature type="transmembrane region" description="Helical" evidence="9">
    <location>
        <begin position="40"/>
        <end position="59"/>
    </location>
</feature>
<organism evidence="11 12">
    <name type="scientific">Alicyclobacillus acidocaldarius (strain Tc-4-1)</name>
    <name type="common">Bacillus acidocaldarius</name>
    <dbReference type="NCBI Taxonomy" id="1048834"/>
    <lineage>
        <taxon>Bacteria</taxon>
        <taxon>Bacillati</taxon>
        <taxon>Bacillota</taxon>
        <taxon>Bacilli</taxon>
        <taxon>Bacillales</taxon>
        <taxon>Alicyclobacillaceae</taxon>
        <taxon>Alicyclobacillus</taxon>
    </lineage>
</organism>
<feature type="transmembrane region" description="Helical" evidence="9">
    <location>
        <begin position="241"/>
        <end position="263"/>
    </location>
</feature>
<feature type="transmembrane region" description="Helical" evidence="9">
    <location>
        <begin position="341"/>
        <end position="361"/>
    </location>
</feature>
<gene>
    <name evidence="11" type="primary">chaA</name>
    <name evidence="11" type="ordered locus">TC41_1968</name>
</gene>
<proteinExistence type="inferred from homology"/>
<dbReference type="InterPro" id="IPR044880">
    <property type="entry name" value="NCX_ion-bd_dom_sf"/>
</dbReference>
<dbReference type="GO" id="GO:0006874">
    <property type="term" value="P:intracellular calcium ion homeostasis"/>
    <property type="evidence" value="ECO:0007669"/>
    <property type="project" value="TreeGrafter"/>
</dbReference>
<dbReference type="PATRIC" id="fig|1048834.4.peg.1857"/>
<dbReference type="GO" id="GO:0016020">
    <property type="term" value="C:membrane"/>
    <property type="evidence" value="ECO:0007669"/>
    <property type="project" value="InterPro"/>
</dbReference>
<evidence type="ECO:0000313" key="11">
    <source>
        <dbReference type="EMBL" id="AEJ43882.1"/>
    </source>
</evidence>
<dbReference type="STRING" id="1048834.TC41_1968"/>
<evidence type="ECO:0000256" key="4">
    <source>
        <dbReference type="ARBA" id="ARBA00022692"/>
    </source>
</evidence>
<feature type="transmembrane region" description="Helical" evidence="9">
    <location>
        <begin position="169"/>
        <end position="191"/>
    </location>
</feature>
<keyword evidence="5 9" id="KW-0106">Calcium</keyword>
<feature type="transmembrane region" description="Helical" evidence="9">
    <location>
        <begin position="143"/>
        <end position="163"/>
    </location>
</feature>
<keyword evidence="4 9" id="KW-0812">Transmembrane</keyword>
<keyword evidence="7 9" id="KW-0406">Ion transport</keyword>
<feature type="transmembrane region" description="Helical" evidence="9">
    <location>
        <begin position="71"/>
        <end position="92"/>
    </location>
</feature>
<keyword evidence="8 9" id="KW-0472">Membrane</keyword>
<feature type="transmembrane region" description="Helical" evidence="9">
    <location>
        <begin position="12"/>
        <end position="34"/>
    </location>
</feature>
<evidence type="ECO:0000256" key="2">
    <source>
        <dbReference type="ARBA" id="ARBA00022448"/>
    </source>
</evidence>
<reference evidence="11 12" key="1">
    <citation type="journal article" date="2011" name="J. Bacteriol.">
        <title>Complete Genome Sequence of Alicyclobacillus acidocaldarius Strain Tc-4-1.</title>
        <authorList>
            <person name="Chen Y."/>
            <person name="He Y."/>
            <person name="Zhang B."/>
            <person name="Yang J."/>
            <person name="Li W."/>
            <person name="Dong Z."/>
            <person name="Hu S."/>
        </authorList>
    </citation>
    <scope>NUCLEOTIDE SEQUENCE [LARGE SCALE GENOMIC DNA]</scope>
    <source>
        <strain evidence="11 12">Tc-4-1</strain>
    </source>
</reference>
<feature type="domain" description="Sodium/calcium exchanger membrane region" evidence="10">
    <location>
        <begin position="40"/>
        <end position="189"/>
    </location>
</feature>
<sequence length="363" mass="38375">MVQTVSRGGETRLNVLISIAAVVLTAWSVGVHLWVHSPVMQFFVSSAAVIPLAAIMGRATEAIAARSGERLGGLLSATFGNAVELIIGVFSLKDGLIPLVKSSITGSIISNLLFVLGLSFFVGGLRHPIQKFNVRVARSHGSMLMLGIGVAFVVPTAFAYGAAHLSPVLSYGAAAVSLVVYLLGLYFSLFTHRELFQAIQHEEDDASASTKPLLVHVALLAASTVLVSLESDWLVGSVRSIATHLGWSEVFIGVVVVAIIGNAAEHASAVWMAWKNRMDLSLEIAVGSTLQVAMFIAPVLFFIGALMGVPFTFAFTWPEVVSMMAAVLLVVVLVMDGESNWLEGAMAFGAYVVLAAGFYSLPG</sequence>
<dbReference type="PANTHER" id="PTHR31503:SF22">
    <property type="entry name" value="VACUOLAR CALCIUM ION TRANSPORTER"/>
    <property type="match status" value="1"/>
</dbReference>
<dbReference type="AlphaFoldDB" id="F8IE40"/>
<dbReference type="EMBL" id="CP002902">
    <property type="protein sequence ID" value="AEJ43882.1"/>
    <property type="molecule type" value="Genomic_DNA"/>
</dbReference>
<comment type="subcellular location">
    <subcellularLocation>
        <location evidence="1">Endomembrane system</location>
        <topology evidence="1">Multi-pass membrane protein</topology>
    </subcellularLocation>
</comment>
<evidence type="ECO:0000256" key="3">
    <source>
        <dbReference type="ARBA" id="ARBA00022568"/>
    </source>
</evidence>
<evidence type="ECO:0000256" key="1">
    <source>
        <dbReference type="ARBA" id="ARBA00004127"/>
    </source>
</evidence>
<feature type="transmembrane region" description="Helical" evidence="9">
    <location>
        <begin position="212"/>
        <end position="229"/>
    </location>
</feature>
<evidence type="ECO:0000259" key="10">
    <source>
        <dbReference type="Pfam" id="PF01699"/>
    </source>
</evidence>
<keyword evidence="3 9" id="KW-0109">Calcium transport</keyword>
<dbReference type="InterPro" id="IPR004713">
    <property type="entry name" value="CaH_exchang"/>
</dbReference>
<keyword evidence="6 9" id="KW-1133">Transmembrane helix</keyword>
<dbReference type="InterPro" id="IPR004798">
    <property type="entry name" value="CAX-like"/>
</dbReference>
<dbReference type="GO" id="GO:0015369">
    <property type="term" value="F:calcium:proton antiporter activity"/>
    <property type="evidence" value="ECO:0007669"/>
    <property type="project" value="UniProtKB-UniRule"/>
</dbReference>
<dbReference type="Gene3D" id="1.20.1420.30">
    <property type="entry name" value="NCX, central ion-binding region"/>
    <property type="match status" value="1"/>
</dbReference>
<name>F8IE40_ALIAT</name>
<feature type="transmembrane region" description="Helical" evidence="9">
    <location>
        <begin position="284"/>
        <end position="309"/>
    </location>
</feature>